<name>A0A1F5YP59_9BACT</name>
<organism evidence="1 2">
    <name type="scientific">Candidatus Gottesmanbacteria bacterium RBG_16_52_11</name>
    <dbReference type="NCBI Taxonomy" id="1798374"/>
    <lineage>
        <taxon>Bacteria</taxon>
        <taxon>Candidatus Gottesmaniibacteriota</taxon>
    </lineage>
</organism>
<reference evidence="1 2" key="1">
    <citation type="journal article" date="2016" name="Nat. Commun.">
        <title>Thousands of microbial genomes shed light on interconnected biogeochemical processes in an aquifer system.</title>
        <authorList>
            <person name="Anantharaman K."/>
            <person name="Brown C.T."/>
            <person name="Hug L.A."/>
            <person name="Sharon I."/>
            <person name="Castelle C.J."/>
            <person name="Probst A.J."/>
            <person name="Thomas B.C."/>
            <person name="Singh A."/>
            <person name="Wilkins M.J."/>
            <person name="Karaoz U."/>
            <person name="Brodie E.L."/>
            <person name="Williams K.H."/>
            <person name="Hubbard S.S."/>
            <person name="Banfield J.F."/>
        </authorList>
    </citation>
    <scope>NUCLEOTIDE SEQUENCE [LARGE SCALE GENOMIC DNA]</scope>
</reference>
<dbReference type="AlphaFoldDB" id="A0A1F5YP59"/>
<protein>
    <submittedName>
        <fullName evidence="1">Uncharacterized protein</fullName>
    </submittedName>
</protein>
<comment type="caution">
    <text evidence="1">The sequence shown here is derived from an EMBL/GenBank/DDBJ whole genome shotgun (WGS) entry which is preliminary data.</text>
</comment>
<gene>
    <name evidence="1" type="ORF">A2Z33_00255</name>
</gene>
<dbReference type="EMBL" id="MFJD01000010">
    <property type="protein sequence ID" value="OGG01757.1"/>
    <property type="molecule type" value="Genomic_DNA"/>
</dbReference>
<dbReference type="STRING" id="1798374.A2Z33_00255"/>
<evidence type="ECO:0000313" key="2">
    <source>
        <dbReference type="Proteomes" id="UP000178448"/>
    </source>
</evidence>
<proteinExistence type="predicted"/>
<evidence type="ECO:0000313" key="1">
    <source>
        <dbReference type="EMBL" id="OGG01757.1"/>
    </source>
</evidence>
<accession>A0A1F5YP59</accession>
<sequence>MLATIVISLKTGSLITAEVDGTNGIAAGEVVTIRFVYEYYRPHQPPADVNDRYALVGLKVALTKLNSDVVKDNVLGELPSYEGSVFPEPAWPI</sequence>
<dbReference type="Proteomes" id="UP000178448">
    <property type="component" value="Unassembled WGS sequence"/>
</dbReference>